<name>A0A543G4A0_9FLAO</name>
<reference evidence="1 2" key="1">
    <citation type="submission" date="2019-06" db="EMBL/GenBank/DDBJ databases">
        <title>Genomic Encyclopedia of Archaeal and Bacterial Type Strains, Phase II (KMG-II): from individual species to whole genera.</title>
        <authorList>
            <person name="Goeker M."/>
        </authorList>
    </citation>
    <scope>NUCLEOTIDE SEQUENCE [LARGE SCALE GENOMIC DNA]</scope>
    <source>
        <strain evidence="1 2">DSM 24789</strain>
    </source>
</reference>
<dbReference type="EMBL" id="VFPJ01000001">
    <property type="protein sequence ID" value="TQM40916.1"/>
    <property type="molecule type" value="Genomic_DNA"/>
</dbReference>
<organism evidence="1 2">
    <name type="scientific">Flavobacterium branchiophilum</name>
    <dbReference type="NCBI Taxonomy" id="55197"/>
    <lineage>
        <taxon>Bacteria</taxon>
        <taxon>Pseudomonadati</taxon>
        <taxon>Bacteroidota</taxon>
        <taxon>Flavobacteriia</taxon>
        <taxon>Flavobacteriales</taxon>
        <taxon>Flavobacteriaceae</taxon>
        <taxon>Flavobacterium</taxon>
    </lineage>
</organism>
<accession>A0A543G4A0</accession>
<comment type="caution">
    <text evidence="1">The sequence shown here is derived from an EMBL/GenBank/DDBJ whole genome shotgun (WGS) entry which is preliminary data.</text>
</comment>
<dbReference type="Proteomes" id="UP000320773">
    <property type="component" value="Unassembled WGS sequence"/>
</dbReference>
<protein>
    <recommendedName>
        <fullName evidence="3">Outer membrane protein beta-barrel domain-containing protein</fullName>
    </recommendedName>
</protein>
<evidence type="ECO:0008006" key="3">
    <source>
        <dbReference type="Google" id="ProtNLM"/>
    </source>
</evidence>
<sequence>MNTKNFTAIILFATVLGYSQKTNNIGFGISPFGSAFADLSYDKDAKNLFRKSQLYTNIDYNSYLNVHAFYEKQFDGITTLFEAKYATAKIKDYEKGNNSNLLTEEYDSNISIYSANVYIGYTINKKKRLQLPLYIGGGISYLNAKPISQGALELSAKARLKFYISNKIALYSGVNYDLGVLGGKDIKNDSDKLIGYYGMYNLETGLMFSF</sequence>
<dbReference type="RefSeq" id="WP_089081663.1">
    <property type="nucleotide sequence ID" value="NZ_VFPJ01000001.1"/>
</dbReference>
<evidence type="ECO:0000313" key="1">
    <source>
        <dbReference type="EMBL" id="TQM40916.1"/>
    </source>
</evidence>
<proteinExistence type="predicted"/>
<evidence type="ECO:0000313" key="2">
    <source>
        <dbReference type="Proteomes" id="UP000320773"/>
    </source>
</evidence>
<gene>
    <name evidence="1" type="ORF">BC670_1836</name>
</gene>
<dbReference type="AlphaFoldDB" id="A0A543G4A0"/>